<dbReference type="Gene3D" id="2.130.10.10">
    <property type="entry name" value="YVTN repeat-like/Quinoprotein amine dehydrogenase"/>
    <property type="match status" value="2"/>
</dbReference>
<dbReference type="SUPFAM" id="SSF50974">
    <property type="entry name" value="Nitrous oxide reductase, N-terminal domain"/>
    <property type="match status" value="1"/>
</dbReference>
<accession>A0A919AKC6</accession>
<dbReference type="PANTHER" id="PTHR47197">
    <property type="entry name" value="PROTEIN NIRF"/>
    <property type="match status" value="1"/>
</dbReference>
<gene>
    <name evidence="1" type="ORF">GCM10014715_80080</name>
</gene>
<dbReference type="RefSeq" id="WP_189907692.1">
    <property type="nucleotide sequence ID" value="NZ_BNBC01000062.1"/>
</dbReference>
<reference evidence="1" key="2">
    <citation type="submission" date="2020-09" db="EMBL/GenBank/DDBJ databases">
        <authorList>
            <person name="Sun Q."/>
            <person name="Ohkuma M."/>
        </authorList>
    </citation>
    <scope>NUCLEOTIDE SEQUENCE</scope>
    <source>
        <strain evidence="1">JCM 3302</strain>
    </source>
</reference>
<name>A0A919AKC6_9ACTN</name>
<reference evidence="1" key="1">
    <citation type="journal article" date="2014" name="Int. J. Syst. Evol. Microbiol.">
        <title>Complete genome sequence of Corynebacterium casei LMG S-19264T (=DSM 44701T), isolated from a smear-ripened cheese.</title>
        <authorList>
            <consortium name="US DOE Joint Genome Institute (JGI-PGF)"/>
            <person name="Walter F."/>
            <person name="Albersmeier A."/>
            <person name="Kalinowski J."/>
            <person name="Ruckert C."/>
        </authorList>
    </citation>
    <scope>NUCLEOTIDE SEQUENCE</scope>
    <source>
        <strain evidence="1">JCM 3302</strain>
    </source>
</reference>
<evidence type="ECO:0000313" key="2">
    <source>
        <dbReference type="Proteomes" id="UP000641386"/>
    </source>
</evidence>
<dbReference type="AlphaFoldDB" id="A0A919AKC6"/>
<dbReference type="PANTHER" id="PTHR47197:SF3">
    <property type="entry name" value="DIHYDRO-HEME D1 DEHYDROGENASE"/>
    <property type="match status" value="1"/>
</dbReference>
<protein>
    <submittedName>
        <fullName evidence="1">Surface layer protein</fullName>
    </submittedName>
</protein>
<keyword evidence="2" id="KW-1185">Reference proteome</keyword>
<sequence length="350" mass="37068">MPPSPRAGRDGDVLAVVIQSRPAISFFDVACDRHLGTVQTLAEPHELCFDPTQRLLWCTVTYHSGFYHANSGRRTEVIAVDPATSSVVDVVDLAPEHAPHGLALDTARGRLYVTVEGAGDRPGGVVIIDTQTRRPVGRIDTDAPGSHWVAVDAAGRTGYVANKEAPFVSVLDLERQTLTAKVEVPGSEGVAVSADGTRAYVAAPYNGSYSVTEDRPGPGIKVIDTRTASVVDTLPTQNRVMPVHLTSTGKLLAGEVAVEPESAPGAVRMAPGRLTVFSAGTHEQVGELEVGRCPLTITSSPDGRIAYVASYASSVVDIVDLETLERLARLDRPHFGETGAHGLAYIPRPA</sequence>
<organism evidence="1 2">
    <name type="scientific">Streptomyces spiralis</name>
    <dbReference type="NCBI Taxonomy" id="66376"/>
    <lineage>
        <taxon>Bacteria</taxon>
        <taxon>Bacillati</taxon>
        <taxon>Actinomycetota</taxon>
        <taxon>Actinomycetes</taxon>
        <taxon>Kitasatosporales</taxon>
        <taxon>Streptomycetaceae</taxon>
        <taxon>Streptomyces</taxon>
    </lineage>
</organism>
<dbReference type="InterPro" id="IPR051200">
    <property type="entry name" value="Host-pathogen_enzymatic-act"/>
</dbReference>
<dbReference type="Proteomes" id="UP000641386">
    <property type="component" value="Unassembled WGS sequence"/>
</dbReference>
<dbReference type="InterPro" id="IPR011045">
    <property type="entry name" value="N2O_reductase_N"/>
</dbReference>
<dbReference type="InterPro" id="IPR015943">
    <property type="entry name" value="WD40/YVTN_repeat-like_dom_sf"/>
</dbReference>
<dbReference type="EMBL" id="BNBC01000062">
    <property type="protein sequence ID" value="GHF12367.1"/>
    <property type="molecule type" value="Genomic_DNA"/>
</dbReference>
<proteinExistence type="predicted"/>
<comment type="caution">
    <text evidence="1">The sequence shown here is derived from an EMBL/GenBank/DDBJ whole genome shotgun (WGS) entry which is preliminary data.</text>
</comment>
<evidence type="ECO:0000313" key="1">
    <source>
        <dbReference type="EMBL" id="GHF12367.1"/>
    </source>
</evidence>